<evidence type="ECO:0000256" key="1">
    <source>
        <dbReference type="ARBA" id="ARBA00012513"/>
    </source>
</evidence>
<evidence type="ECO:0000256" key="10">
    <source>
        <dbReference type="PROSITE-ProRule" id="PRU10141"/>
    </source>
</evidence>
<dbReference type="EMBL" id="JAAKFY010000019">
    <property type="protein sequence ID" value="KAF3842292.1"/>
    <property type="molecule type" value="Genomic_DNA"/>
</dbReference>
<sequence>MSLRYEDVGSVGPDHIKTFTVRAVVNGNVYPDGVGNNKKEAKQNAATHALRCLLEKPPDPTEKVAEASTTPVLQTSFTQPKYISWLNEYGQKKRLSIRASESTRLGPNNAAPCCCFIVGNKEYPTATGRTKKEAKEEAAKLAYHEICGSKTTEASFCSAASDDGALARVSTPPSPPEFLNPKPKSLPKTSTDSAVFSNVSNLPEDKIQSPDVKPKIRIAANFKNFPRSSKDDVINFNDKKTESSPSSHLNLTPSCASAAEASVVYIRHNKKLLTKDYAIKIVPCKEIKKVLREVTALSDLHHSNIVRYYTCWLEDSGYQWDSKDDSGSSSQVWIDQKNIQNVKKSLRDFKRREEGLTIAQQIVSGVEYIHSKMLIHRDLKPANIMFGKDREVKIGDFGLVTDENDDDADNLKERTVYKGTPGYMAPEQKSRHTSYDRKVDIFALGLIFFEVFWKILLDERKPIWDDARDQTLPQGFQQHFPLECKIIMSMLCEKPLHRPEASKLKTDVEECTRRFTCLKDIWRVGIMSQDSTSTHKKRFTLDYRESPSDGPDHCKIFTQRVVLNGIVYPEGVGKTKKEAKKDAAKNALSDLSEGTNQTADDNYNPTSAQQKKELNQNDSDICNKTRSLSVNSQDNSSEQNFIGLVNHYCQTKRRCHSFVEVKRDGVCQINTVGGWCTAIIIIINSTHAVKKKTSTPSRFTSDFDPIEYLGIGGYGSVYKARRKLEEKYYAVKIVRSDKSTDDPSVKFLYIQMELCKTKTLKEWINERTLSLRKTQREDKKQIVSGVEYIHSKGHIHRDLKKPDNILFGLDDKEVKIGDFGLVTRDDDALMDRTENRGTRSYMAPEQVGKTYDRKVDIFALGLIYLELLWKVSSGHERGENLIIKKMLHEKPEVRPKASDLKAQLDKLAQTENEPQKRATVLKIEDKDYPVAEGRTSKEAKQNAAKLAWFALQEQSDWDSKVSVRSTVSEGGAPPVLSTPSTPLGSYEASSQRKSTSTRHSIIIEDSSNPSQAQMPLESENDTPTRLSDSLESIASSQSMSTGTSGSGIFTDSSNSSKDQHPVKDKIIGNTENQTSTLSRFTDEFDVTECLGKGAYGCVYAARDKRLKQGFAVKIVRSNEKALREVGTLSKLLHCNIVRYYTFWMEDSRYQGHITAGNSACSISSSQSIEDPSAKYLYIQMELCKTKTLKKWINEKNAQSLQDSKRRQESVAIAQQILSGVEYIHSMGHIHRDLKPENILFGVDEKVKIGDFGMVTRDDDDDDDTALMERTGLRGTSTYMAPEQITGKTYDRKVDIFALGLIYFELLWKLSTGHEKGVVWNDARSQKLPEEFSLTFAKENEIIKLMLREKPEDRPEASKLKAVQKKWAQTQIWIRKGLQSNHLEISLFDKTTFCIGDCIVHQGFKNGKTKNFVAQLKRQAGKARWELKYEDVCSEEPEPNKRFFTRAVVNGQSFPICVGNNPMEAKQNAAKSALRGLREKENPKPVTEKAAKVPQKTATKVLGVLNENVPKDREQDPVVRPKTRSKSENQEVKTGNCPNDKTSTKSEMSRFTSDFDCIENMGEGTYGQVLKAIEKLTGKNHAIKIVQCGDIAKALPEVKTLIKLLHVNIVRYFTCWLEYSGYSPDESGSSTQCSINPSIRYLYIQLELCDYTLRVWIDEKNEEKSLRDSKRREEALTKFQQIVRGVEYIHSKMLIHRDLKIIDFGMVTYDNDAENLRERSMYKGTPSYMAPEQVRCTCQRESWEGFTKFKMWKRQKIYDRKVDIFPLGLIYFELLWKMPTGHERAEVLTDLREQTFPKEFQYNFHQ</sequence>
<dbReference type="Proteomes" id="UP000518266">
    <property type="component" value="Unassembled WGS sequence"/>
</dbReference>
<evidence type="ECO:0000256" key="11">
    <source>
        <dbReference type="SAM" id="MobiDB-lite"/>
    </source>
</evidence>
<dbReference type="PROSITE" id="PS00108">
    <property type="entry name" value="PROTEIN_KINASE_ST"/>
    <property type="match status" value="1"/>
</dbReference>
<keyword evidence="3" id="KW-0597">Phosphoprotein</keyword>
<feature type="compositionally biased region" description="Polar residues" evidence="11">
    <location>
        <begin position="1531"/>
        <end position="1540"/>
    </location>
</feature>
<gene>
    <name evidence="14" type="ORF">F7725_024243</name>
</gene>
<feature type="domain" description="DRBM" evidence="13">
    <location>
        <begin position="535"/>
        <end position="593"/>
    </location>
</feature>
<feature type="region of interest" description="Disordered" evidence="11">
    <location>
        <begin position="962"/>
        <end position="1070"/>
    </location>
</feature>
<dbReference type="OrthoDB" id="341578at2759"/>
<dbReference type="InterPro" id="IPR008271">
    <property type="entry name" value="Ser/Thr_kinase_AS"/>
</dbReference>
<feature type="domain" description="DRBM" evidence="13">
    <location>
        <begin position="1410"/>
        <end position="1478"/>
    </location>
</feature>
<evidence type="ECO:0000256" key="2">
    <source>
        <dbReference type="ARBA" id="ARBA00022527"/>
    </source>
</evidence>
<dbReference type="InterPro" id="IPR014720">
    <property type="entry name" value="dsRBD_dom"/>
</dbReference>
<dbReference type="PROSITE" id="PS50011">
    <property type="entry name" value="PROTEIN_KINASE_DOM"/>
    <property type="match status" value="4"/>
</dbReference>
<dbReference type="Gene3D" id="1.10.510.10">
    <property type="entry name" value="Transferase(Phosphotransferase) domain 1"/>
    <property type="match status" value="4"/>
</dbReference>
<dbReference type="PROSITE" id="PS50137">
    <property type="entry name" value="DS_RBD"/>
    <property type="match status" value="4"/>
</dbReference>
<dbReference type="Pfam" id="PF00035">
    <property type="entry name" value="dsrm"/>
    <property type="match status" value="4"/>
</dbReference>
<dbReference type="EC" id="2.7.11.1" evidence="1"/>
<dbReference type="PANTHER" id="PTHR11042:SF166">
    <property type="entry name" value="EUKARYOTIC TRANSLATION INITIATION FACTOR 2-ALPHA KINASE 3"/>
    <property type="match status" value="1"/>
</dbReference>
<keyword evidence="5 10" id="KW-0547">Nucleotide-binding</keyword>
<feature type="compositionally biased region" description="Polar residues" evidence="11">
    <location>
        <begin position="1021"/>
        <end position="1030"/>
    </location>
</feature>
<feature type="region of interest" description="Disordered" evidence="11">
    <location>
        <begin position="167"/>
        <end position="192"/>
    </location>
</feature>
<feature type="domain" description="Protein kinase" evidence="12">
    <location>
        <begin position="1084"/>
        <end position="1373"/>
    </location>
</feature>
<proteinExistence type="inferred from homology"/>
<dbReference type="GO" id="GO:0003723">
    <property type="term" value="F:RNA binding"/>
    <property type="evidence" value="ECO:0007669"/>
    <property type="project" value="UniProtKB-UniRule"/>
</dbReference>
<feature type="domain" description="Protein kinase" evidence="12">
    <location>
        <begin position="703"/>
        <end position="931"/>
    </location>
</feature>
<dbReference type="PROSITE" id="PS00107">
    <property type="entry name" value="PROTEIN_KINASE_ATP"/>
    <property type="match status" value="2"/>
</dbReference>
<evidence type="ECO:0000313" key="14">
    <source>
        <dbReference type="EMBL" id="KAF3842292.1"/>
    </source>
</evidence>
<dbReference type="InterPro" id="IPR000719">
    <property type="entry name" value="Prot_kinase_dom"/>
</dbReference>
<feature type="domain" description="DRBM" evidence="13">
    <location>
        <begin position="118"/>
        <end position="148"/>
    </location>
</feature>
<evidence type="ECO:0000256" key="4">
    <source>
        <dbReference type="ARBA" id="ARBA00022679"/>
    </source>
</evidence>
<feature type="compositionally biased region" description="Basic and acidic residues" evidence="11">
    <location>
        <begin position="574"/>
        <end position="584"/>
    </location>
</feature>
<comment type="similarity">
    <text evidence="8">Belongs to the protein kinase superfamily. Ser/Thr protein kinase family. GCN2 subfamily.</text>
</comment>
<evidence type="ECO:0000259" key="12">
    <source>
        <dbReference type="PROSITE" id="PS50011"/>
    </source>
</evidence>
<name>A0A7J5XYX1_DISMA</name>
<keyword evidence="7 10" id="KW-0067">ATP-binding</keyword>
<feature type="compositionally biased region" description="Polar residues" evidence="11">
    <location>
        <begin position="977"/>
        <end position="1013"/>
    </location>
</feature>
<evidence type="ECO:0000256" key="5">
    <source>
        <dbReference type="ARBA" id="ARBA00022741"/>
    </source>
</evidence>
<accession>A0A7J5XYX1</accession>
<evidence type="ECO:0000256" key="6">
    <source>
        <dbReference type="ARBA" id="ARBA00022777"/>
    </source>
</evidence>
<feature type="region of interest" description="Disordered" evidence="11">
    <location>
        <begin position="574"/>
        <end position="618"/>
    </location>
</feature>
<evidence type="ECO:0000256" key="7">
    <source>
        <dbReference type="ARBA" id="ARBA00022840"/>
    </source>
</evidence>
<keyword evidence="2" id="KW-0723">Serine/threonine-protein kinase</keyword>
<dbReference type="Gene3D" id="3.30.160.20">
    <property type="match status" value="5"/>
</dbReference>
<dbReference type="InterPro" id="IPR017441">
    <property type="entry name" value="Protein_kinase_ATP_BS"/>
</dbReference>
<keyword evidence="9" id="KW-0694">RNA-binding</keyword>
<dbReference type="InterPro" id="IPR050339">
    <property type="entry name" value="CC_SR_Kinase"/>
</dbReference>
<feature type="binding site" evidence="10">
    <location>
        <position position="1113"/>
    </location>
    <ligand>
        <name>ATP</name>
        <dbReference type="ChEBI" id="CHEBI:30616"/>
    </ligand>
</feature>
<evidence type="ECO:0000313" key="15">
    <source>
        <dbReference type="Proteomes" id="UP000518266"/>
    </source>
</evidence>
<dbReference type="GO" id="GO:0005737">
    <property type="term" value="C:cytoplasm"/>
    <property type="evidence" value="ECO:0007669"/>
    <property type="project" value="TreeGrafter"/>
</dbReference>
<evidence type="ECO:0000259" key="13">
    <source>
        <dbReference type="PROSITE" id="PS50137"/>
    </source>
</evidence>
<feature type="compositionally biased region" description="Basic and acidic residues" evidence="11">
    <location>
        <begin position="1508"/>
        <end position="1530"/>
    </location>
</feature>
<dbReference type="SMART" id="SM00358">
    <property type="entry name" value="DSRM"/>
    <property type="match status" value="5"/>
</dbReference>
<dbReference type="Pfam" id="PF00069">
    <property type="entry name" value="Pkinase"/>
    <property type="match status" value="4"/>
</dbReference>
<keyword evidence="6" id="KW-0418">Kinase</keyword>
<dbReference type="SUPFAM" id="SSF56112">
    <property type="entry name" value="Protein kinase-like (PK-like)"/>
    <property type="match status" value="4"/>
</dbReference>
<evidence type="ECO:0000256" key="9">
    <source>
        <dbReference type="PROSITE-ProRule" id="PRU00266"/>
    </source>
</evidence>
<comment type="caution">
    <text evidence="14">The sequence shown here is derived from an EMBL/GenBank/DDBJ whole genome shotgun (WGS) entry which is preliminary data.</text>
</comment>
<feature type="domain" description="Protein kinase" evidence="12">
    <location>
        <begin position="249"/>
        <end position="516"/>
    </location>
</feature>
<feature type="non-terminal residue" evidence="14">
    <location>
        <position position="1805"/>
    </location>
</feature>
<dbReference type="SMART" id="SM00220">
    <property type="entry name" value="S_TKc"/>
    <property type="match status" value="4"/>
</dbReference>
<dbReference type="FunFam" id="1.10.510.10:FF:000251">
    <property type="entry name" value="eukaryotic translation initiation factor 2-alpha kinase 3"/>
    <property type="match status" value="1"/>
</dbReference>
<keyword evidence="4" id="KW-0808">Transferase</keyword>
<keyword evidence="15" id="KW-1185">Reference proteome</keyword>
<feature type="compositionally biased region" description="Polar residues" evidence="11">
    <location>
        <begin position="592"/>
        <end position="609"/>
    </location>
</feature>
<dbReference type="InterPro" id="IPR011009">
    <property type="entry name" value="Kinase-like_dom_sf"/>
</dbReference>
<dbReference type="GO" id="GO:0004694">
    <property type="term" value="F:eukaryotic translation initiation factor 2alpha kinase activity"/>
    <property type="evidence" value="ECO:0007669"/>
    <property type="project" value="TreeGrafter"/>
</dbReference>
<feature type="region of interest" description="Disordered" evidence="11">
    <location>
        <begin position="1506"/>
        <end position="1545"/>
    </location>
</feature>
<feature type="domain" description="Protein kinase" evidence="12">
    <location>
        <begin position="1554"/>
        <end position="1805"/>
    </location>
</feature>
<dbReference type="CDD" id="cd13996">
    <property type="entry name" value="STKc_EIF2AK"/>
    <property type="match status" value="1"/>
</dbReference>
<feature type="domain" description="DRBM" evidence="13">
    <location>
        <begin position="1"/>
        <end position="55"/>
    </location>
</feature>
<dbReference type="Gene3D" id="3.30.200.20">
    <property type="entry name" value="Phosphorylase Kinase, domain 1"/>
    <property type="match status" value="4"/>
</dbReference>
<feature type="compositionally biased region" description="Low complexity" evidence="11">
    <location>
        <begin position="1032"/>
        <end position="1053"/>
    </location>
</feature>
<reference evidence="14 15" key="1">
    <citation type="submission" date="2020-03" db="EMBL/GenBank/DDBJ databases">
        <title>Dissostichus mawsoni Genome sequencing and assembly.</title>
        <authorList>
            <person name="Park H."/>
        </authorList>
    </citation>
    <scope>NUCLEOTIDE SEQUENCE [LARGE SCALE GENOMIC DNA]</scope>
    <source>
        <strain evidence="14">DM0001</strain>
        <tissue evidence="14">Muscle</tissue>
    </source>
</reference>
<dbReference type="GO" id="GO:0005634">
    <property type="term" value="C:nucleus"/>
    <property type="evidence" value="ECO:0007669"/>
    <property type="project" value="TreeGrafter"/>
</dbReference>
<dbReference type="GO" id="GO:0005524">
    <property type="term" value="F:ATP binding"/>
    <property type="evidence" value="ECO:0007669"/>
    <property type="project" value="UniProtKB-UniRule"/>
</dbReference>
<dbReference type="SUPFAM" id="SSF54768">
    <property type="entry name" value="dsRNA-binding domain-like"/>
    <property type="match status" value="5"/>
</dbReference>
<organism evidence="14 15">
    <name type="scientific">Dissostichus mawsoni</name>
    <name type="common">Antarctic cod</name>
    <dbReference type="NCBI Taxonomy" id="36200"/>
    <lineage>
        <taxon>Eukaryota</taxon>
        <taxon>Metazoa</taxon>
        <taxon>Chordata</taxon>
        <taxon>Craniata</taxon>
        <taxon>Vertebrata</taxon>
        <taxon>Euteleostomi</taxon>
        <taxon>Actinopterygii</taxon>
        <taxon>Neopterygii</taxon>
        <taxon>Teleostei</taxon>
        <taxon>Neoteleostei</taxon>
        <taxon>Acanthomorphata</taxon>
        <taxon>Eupercaria</taxon>
        <taxon>Perciformes</taxon>
        <taxon>Notothenioidei</taxon>
        <taxon>Nototheniidae</taxon>
        <taxon>Dissostichus</taxon>
    </lineage>
</organism>
<feature type="binding site" evidence="10">
    <location>
        <position position="732"/>
    </location>
    <ligand>
        <name>ATP</name>
        <dbReference type="ChEBI" id="CHEBI:30616"/>
    </ligand>
</feature>
<evidence type="ECO:0000256" key="8">
    <source>
        <dbReference type="ARBA" id="ARBA00037982"/>
    </source>
</evidence>
<evidence type="ECO:0000256" key="3">
    <source>
        <dbReference type="ARBA" id="ARBA00022553"/>
    </source>
</evidence>
<feature type="compositionally biased region" description="Basic and acidic residues" evidence="11">
    <location>
        <begin position="1057"/>
        <end position="1066"/>
    </location>
</feature>
<dbReference type="PANTHER" id="PTHR11042">
    <property type="entry name" value="EUKARYOTIC TRANSLATION INITIATION FACTOR 2-ALPHA KINASE EIF2-ALPHA KINASE -RELATED"/>
    <property type="match status" value="1"/>
</dbReference>
<protein>
    <recommendedName>
        <fullName evidence="1">non-specific serine/threonine protein kinase</fullName>
        <ecNumber evidence="1">2.7.11.1</ecNumber>
    </recommendedName>
</protein>